<proteinExistence type="predicted"/>
<organism evidence="1 2">
    <name type="scientific">Limosilactobacillus reuteri</name>
    <name type="common">Lactobacillus reuteri</name>
    <dbReference type="NCBI Taxonomy" id="1598"/>
    <lineage>
        <taxon>Bacteria</taxon>
        <taxon>Bacillati</taxon>
        <taxon>Bacillota</taxon>
        <taxon>Bacilli</taxon>
        <taxon>Lactobacillales</taxon>
        <taxon>Lactobacillaceae</taxon>
        <taxon>Limosilactobacillus</taxon>
    </lineage>
</organism>
<evidence type="ECO:0000313" key="1">
    <source>
        <dbReference type="EMBL" id="MCC4477456.1"/>
    </source>
</evidence>
<accession>A0AAW4X4J0</accession>
<name>A0AAW4X4J0_LIMRT</name>
<reference evidence="1" key="1">
    <citation type="submission" date="2021-10" db="EMBL/GenBank/DDBJ databases">
        <title>Evolutionary history and lifestyle of the vertebrate symbiont Limosilactobacillus reuteri.</title>
        <authorList>
            <person name="Zheng J."/>
            <person name="Li F."/>
            <person name="Gaenzle M."/>
            <person name="Walter J."/>
        </authorList>
    </citation>
    <scope>NUCLEOTIDE SEQUENCE</scope>
    <source>
        <strain evidence="1">GQ_1_3_1</strain>
    </source>
</reference>
<dbReference type="RefSeq" id="WP_228340749.1">
    <property type="nucleotide sequence ID" value="NZ_JAJGWA010000115.1"/>
</dbReference>
<gene>
    <name evidence="1" type="ORF">LMB76_04390</name>
</gene>
<protein>
    <submittedName>
        <fullName evidence="1">Uncharacterized protein</fullName>
    </submittedName>
</protein>
<dbReference type="EMBL" id="JAJGWB010000114">
    <property type="protein sequence ID" value="MCC4477456.1"/>
    <property type="molecule type" value="Genomic_DNA"/>
</dbReference>
<dbReference type="Proteomes" id="UP001198026">
    <property type="component" value="Unassembled WGS sequence"/>
</dbReference>
<sequence length="63" mass="7566">MDSRNNTIEMFLDLMQQQLDEIKKAPTNLPDLWGFDNLINSNRKLLEAYQLYEAYQRDKTQKN</sequence>
<comment type="caution">
    <text evidence="1">The sequence shown here is derived from an EMBL/GenBank/DDBJ whole genome shotgun (WGS) entry which is preliminary data.</text>
</comment>
<dbReference type="AlphaFoldDB" id="A0AAW4X4J0"/>
<evidence type="ECO:0000313" key="2">
    <source>
        <dbReference type="Proteomes" id="UP001198026"/>
    </source>
</evidence>